<dbReference type="PANTHER" id="PTHR45436:SF5">
    <property type="entry name" value="SENSOR HISTIDINE KINASE TRCS"/>
    <property type="match status" value="1"/>
</dbReference>
<feature type="domain" description="HAMP" evidence="12">
    <location>
        <begin position="334"/>
        <end position="403"/>
    </location>
</feature>
<gene>
    <name evidence="13" type="ORF">SAMN05421810_101691</name>
</gene>
<feature type="compositionally biased region" description="Pro residues" evidence="10">
    <location>
        <begin position="778"/>
        <end position="787"/>
    </location>
</feature>
<dbReference type="Pfam" id="PF02518">
    <property type="entry name" value="HATPase_c"/>
    <property type="match status" value="1"/>
</dbReference>
<dbReference type="PANTHER" id="PTHR45436">
    <property type="entry name" value="SENSOR HISTIDINE KINASE YKOH"/>
    <property type="match status" value="1"/>
</dbReference>
<dbReference type="GO" id="GO:0005886">
    <property type="term" value="C:plasma membrane"/>
    <property type="evidence" value="ECO:0007669"/>
    <property type="project" value="TreeGrafter"/>
</dbReference>
<dbReference type="InterPro" id="IPR003660">
    <property type="entry name" value="HAMP_dom"/>
</dbReference>
<dbReference type="AlphaFoldDB" id="A0A1I5LVG3"/>
<protein>
    <recommendedName>
        <fullName evidence="3">histidine kinase</fullName>
        <ecNumber evidence="3">2.7.13.3</ecNumber>
    </recommendedName>
</protein>
<keyword evidence="7 13" id="KW-0418">Kinase</keyword>
<organism evidence="13 14">
    <name type="scientific">Amycolatopsis arida</name>
    <dbReference type="NCBI Taxonomy" id="587909"/>
    <lineage>
        <taxon>Bacteria</taxon>
        <taxon>Bacillati</taxon>
        <taxon>Actinomycetota</taxon>
        <taxon>Actinomycetes</taxon>
        <taxon>Pseudonocardiales</taxon>
        <taxon>Pseudonocardiaceae</taxon>
        <taxon>Amycolatopsis</taxon>
    </lineage>
</organism>
<comment type="subcellular location">
    <subcellularLocation>
        <location evidence="2">Membrane</location>
    </subcellularLocation>
</comment>
<keyword evidence="6 11" id="KW-0812">Transmembrane</keyword>
<evidence type="ECO:0000256" key="8">
    <source>
        <dbReference type="ARBA" id="ARBA00022989"/>
    </source>
</evidence>
<evidence type="ECO:0000256" key="3">
    <source>
        <dbReference type="ARBA" id="ARBA00012438"/>
    </source>
</evidence>
<evidence type="ECO:0000256" key="2">
    <source>
        <dbReference type="ARBA" id="ARBA00004370"/>
    </source>
</evidence>
<keyword evidence="9" id="KW-0902">Two-component regulatory system</keyword>
<evidence type="ECO:0000256" key="5">
    <source>
        <dbReference type="ARBA" id="ARBA00022679"/>
    </source>
</evidence>
<dbReference type="InterPro" id="IPR003594">
    <property type="entry name" value="HATPase_dom"/>
</dbReference>
<dbReference type="Gene3D" id="6.10.340.10">
    <property type="match status" value="1"/>
</dbReference>
<reference evidence="14" key="1">
    <citation type="submission" date="2016-10" db="EMBL/GenBank/DDBJ databases">
        <authorList>
            <person name="Varghese N."/>
            <person name="Submissions S."/>
        </authorList>
    </citation>
    <scope>NUCLEOTIDE SEQUENCE [LARGE SCALE GENOMIC DNA]</scope>
    <source>
        <strain evidence="14">CGMCC 4.5579</strain>
    </source>
</reference>
<evidence type="ECO:0000256" key="10">
    <source>
        <dbReference type="SAM" id="MobiDB-lite"/>
    </source>
</evidence>
<feature type="compositionally biased region" description="Basic and acidic residues" evidence="10">
    <location>
        <begin position="682"/>
        <end position="705"/>
    </location>
</feature>
<dbReference type="InterPro" id="IPR036890">
    <property type="entry name" value="HATPase_C_sf"/>
</dbReference>
<feature type="compositionally biased region" description="Low complexity" evidence="10">
    <location>
        <begin position="710"/>
        <end position="720"/>
    </location>
</feature>
<evidence type="ECO:0000256" key="6">
    <source>
        <dbReference type="ARBA" id="ARBA00022692"/>
    </source>
</evidence>
<feature type="region of interest" description="Disordered" evidence="10">
    <location>
        <begin position="631"/>
        <end position="900"/>
    </location>
</feature>
<feature type="compositionally biased region" description="Basic and acidic residues" evidence="10">
    <location>
        <begin position="790"/>
        <end position="803"/>
    </location>
</feature>
<dbReference type="GO" id="GO:0004673">
    <property type="term" value="F:protein histidine kinase activity"/>
    <property type="evidence" value="ECO:0007669"/>
    <property type="project" value="UniProtKB-EC"/>
</dbReference>
<comment type="catalytic activity">
    <reaction evidence="1">
        <text>ATP + protein L-histidine = ADP + protein N-phospho-L-histidine.</text>
        <dbReference type="EC" id="2.7.13.3"/>
    </reaction>
</comment>
<sequence length="900" mass="97141">MFGLRAGRSSIRSSVLAIAFVPSVALLLAGLVLAGYLVYQAAQARDFANKVHDAAEPGMQFFAAVREERRLTLQDLASRGGNRLELEPQRIKTDAAAERIGADLRAMVDDAPDNVRTNITEATAMLGRLPQFRDRVDSGAPSLQEAYDFYNRIIDQFAEGLNGVAQNAPDAETAYLRMTAMPLFTSADAMSRGDALAAAGVAGGGLSDAEFRTYVAQIGAYHSGLERAAPEMIPSVRAKYDALLASDAWRTVAAVENAFLRGNQDQLPVSPEQWRSAAREVGAALMGLYIEQSSNATEVALDEGEQTLVTSIIGGLVALLVAVGVFVVAWRLSNRLVRRLERLREETLDLADERLPELVGRVRSGERVDLDEEVSLLDHGDDEIGQVADAFNKAQQTAVAAAVEEARTREGTKNVFLNIAHRSQVIVHRQLQALDQAERKQEDPDQLDVLFQLDHLSTRARRNAENLIILGGGQPGRQWRNPVALAEVVRGATAETEDYKRVSVGKLPALAVAGPVVGDLVHLLAELIDNAASFSPPQSRVEIRGDVVGRGVVIEVEDQGLGIEPEQADRLNALLQDPPDFSLMALSEEPRLGLFVVARLAAKHGVTVTLRESAYGGVRAIVLVRSDLLSPLPGPEDEPAEDAVPAQQGPGGRHRPPEPGAGPAETEPANGVPVGGGLPPRRRVDMFHPPQEVHQDAPTRQDLSRRGAHSAHSTHSTHSAHSLREAQPPRDGQPVPPVPPRDVPVREPAREPARESLPQRNAQPRELARDASAGQAPGAPPSRPPRGPRAHPDSRPTHERPPHEPGPGQDGRPPREPRPGEAGPAQAGGPMAPGRPPLPRRRRQQNLVPQLREDDPTAEQTDVPMSDSPEQARHRLAAFQRGTRQARESDPGHLDLPSGE</sequence>
<evidence type="ECO:0000256" key="4">
    <source>
        <dbReference type="ARBA" id="ARBA00022553"/>
    </source>
</evidence>
<dbReference type="Pfam" id="PF08376">
    <property type="entry name" value="NIT"/>
    <property type="match status" value="1"/>
</dbReference>
<dbReference type="GO" id="GO:0000160">
    <property type="term" value="P:phosphorelay signal transduction system"/>
    <property type="evidence" value="ECO:0007669"/>
    <property type="project" value="UniProtKB-KW"/>
</dbReference>
<dbReference type="RefSeq" id="WP_177216879.1">
    <property type="nucleotide sequence ID" value="NZ_FOWW01000001.1"/>
</dbReference>
<dbReference type="SUPFAM" id="SSF55874">
    <property type="entry name" value="ATPase domain of HSP90 chaperone/DNA topoisomerase II/histidine kinase"/>
    <property type="match status" value="1"/>
</dbReference>
<dbReference type="EC" id="2.7.13.3" evidence="3"/>
<dbReference type="Gene3D" id="3.30.565.10">
    <property type="entry name" value="Histidine kinase-like ATPase, C-terminal domain"/>
    <property type="match status" value="1"/>
</dbReference>
<dbReference type="Proteomes" id="UP000198727">
    <property type="component" value="Unassembled WGS sequence"/>
</dbReference>
<evidence type="ECO:0000256" key="11">
    <source>
        <dbReference type="SAM" id="Phobius"/>
    </source>
</evidence>
<dbReference type="EMBL" id="FOWW01000001">
    <property type="protein sequence ID" value="SFP01339.1"/>
    <property type="molecule type" value="Genomic_DNA"/>
</dbReference>
<evidence type="ECO:0000313" key="13">
    <source>
        <dbReference type="EMBL" id="SFP01339.1"/>
    </source>
</evidence>
<keyword evidence="8 11" id="KW-1133">Transmembrane helix</keyword>
<dbReference type="PROSITE" id="PS50885">
    <property type="entry name" value="HAMP"/>
    <property type="match status" value="1"/>
</dbReference>
<dbReference type="InterPro" id="IPR050428">
    <property type="entry name" value="TCS_sensor_his_kinase"/>
</dbReference>
<dbReference type="STRING" id="587909.SAMN05421810_101691"/>
<keyword evidence="14" id="KW-1185">Reference proteome</keyword>
<evidence type="ECO:0000259" key="12">
    <source>
        <dbReference type="PROSITE" id="PS50885"/>
    </source>
</evidence>
<feature type="compositionally biased region" description="Low complexity" evidence="10">
    <location>
        <begin position="820"/>
        <end position="832"/>
    </location>
</feature>
<keyword evidence="11" id="KW-0472">Membrane</keyword>
<evidence type="ECO:0000256" key="9">
    <source>
        <dbReference type="ARBA" id="ARBA00023012"/>
    </source>
</evidence>
<evidence type="ECO:0000256" key="1">
    <source>
        <dbReference type="ARBA" id="ARBA00000085"/>
    </source>
</evidence>
<proteinExistence type="predicted"/>
<dbReference type="InterPro" id="IPR013587">
    <property type="entry name" value="Nitrate/nitrite_sensing"/>
</dbReference>
<feature type="compositionally biased region" description="Low complexity" evidence="10">
    <location>
        <begin position="661"/>
        <end position="672"/>
    </location>
</feature>
<dbReference type="SMART" id="SM00387">
    <property type="entry name" value="HATPase_c"/>
    <property type="match status" value="1"/>
</dbReference>
<keyword evidence="5" id="KW-0808">Transferase</keyword>
<accession>A0A1I5LVG3</accession>
<evidence type="ECO:0000256" key="7">
    <source>
        <dbReference type="ARBA" id="ARBA00022777"/>
    </source>
</evidence>
<feature type="transmembrane region" description="Helical" evidence="11">
    <location>
        <begin position="308"/>
        <end position="332"/>
    </location>
</feature>
<evidence type="ECO:0000313" key="14">
    <source>
        <dbReference type="Proteomes" id="UP000198727"/>
    </source>
</evidence>
<keyword evidence="4" id="KW-0597">Phosphoprotein</keyword>
<feature type="compositionally biased region" description="Basic and acidic residues" evidence="10">
    <location>
        <begin position="743"/>
        <end position="754"/>
    </location>
</feature>
<dbReference type="Pfam" id="PF00672">
    <property type="entry name" value="HAMP"/>
    <property type="match status" value="1"/>
</dbReference>
<name>A0A1I5LVG3_9PSEU</name>